<dbReference type="FunFam" id="1.20.1260.20:FF:000001">
    <property type="entry name" value="PPE family protein PPE41"/>
    <property type="match status" value="1"/>
</dbReference>
<protein>
    <recommendedName>
        <fullName evidence="6">PPE family protein</fullName>
    </recommendedName>
</protein>
<feature type="domain" description="PPE" evidence="2">
    <location>
        <begin position="3"/>
        <end position="165"/>
    </location>
</feature>
<comment type="caution">
    <text evidence="4">The sequence shown here is derived from an EMBL/GenBank/DDBJ whole genome shotgun (WGS) entry which is preliminary data.</text>
</comment>
<evidence type="ECO:0008006" key="6">
    <source>
        <dbReference type="Google" id="ProtNLM"/>
    </source>
</evidence>
<dbReference type="Pfam" id="PF00823">
    <property type="entry name" value="PPE"/>
    <property type="match status" value="1"/>
</dbReference>
<dbReference type="PANTHER" id="PTHR46766:SF1">
    <property type="entry name" value="GLUTAMINE-RICH PROTEIN 2"/>
    <property type="match status" value="1"/>
</dbReference>
<dbReference type="GO" id="GO:0052572">
    <property type="term" value="P:response to host immune response"/>
    <property type="evidence" value="ECO:0007669"/>
    <property type="project" value="TreeGrafter"/>
</dbReference>
<evidence type="ECO:0000259" key="3">
    <source>
        <dbReference type="Pfam" id="PF12484"/>
    </source>
</evidence>
<dbReference type="InterPro" id="IPR022171">
    <property type="entry name" value="PPE_C"/>
</dbReference>
<gene>
    <name evidence="4" type="ORF">B8W69_13055</name>
</gene>
<dbReference type="PANTHER" id="PTHR46766">
    <property type="entry name" value="GLUTAMINE-RICH PROTEIN 2"/>
    <property type="match status" value="1"/>
</dbReference>
<dbReference type="AlphaFoldDB" id="A0A1X2L175"/>
<feature type="domain" description="PPE family C-terminal" evidence="3">
    <location>
        <begin position="303"/>
        <end position="376"/>
    </location>
</feature>
<dbReference type="SUPFAM" id="SSF140459">
    <property type="entry name" value="PE/PPE dimer-like"/>
    <property type="match status" value="1"/>
</dbReference>
<proteinExistence type="inferred from homology"/>
<comment type="similarity">
    <text evidence="1">Belongs to the mycobacterial PPE family.</text>
</comment>
<dbReference type="OrthoDB" id="4760887at2"/>
<evidence type="ECO:0000313" key="5">
    <source>
        <dbReference type="Proteomes" id="UP000242320"/>
    </source>
</evidence>
<dbReference type="RefSeq" id="WP_085290229.1">
    <property type="nucleotide sequence ID" value="NZ_NCXM01000012.1"/>
</dbReference>
<dbReference type="Pfam" id="PF12484">
    <property type="entry name" value="PPE-SVP"/>
    <property type="match status" value="1"/>
</dbReference>
<name>A0A1X2L175_9MYCO</name>
<evidence type="ECO:0000256" key="1">
    <source>
        <dbReference type="ARBA" id="ARBA00010652"/>
    </source>
</evidence>
<reference evidence="4 5" key="1">
    <citation type="submission" date="2017-04" db="EMBL/GenBank/DDBJ databases">
        <title>The new phylogeny of genus Mycobacterium.</title>
        <authorList>
            <person name="Tortoli E."/>
            <person name="Trovato A."/>
            <person name="Cirillo D.M."/>
        </authorList>
    </citation>
    <scope>NUCLEOTIDE SEQUENCE [LARGE SCALE GENOMIC DNA]</scope>
    <source>
        <strain evidence="4 5">DSM 45247</strain>
    </source>
</reference>
<accession>A0A1X2L175</accession>
<evidence type="ECO:0000259" key="2">
    <source>
        <dbReference type="Pfam" id="PF00823"/>
    </source>
</evidence>
<keyword evidence="5" id="KW-1185">Reference proteome</keyword>
<dbReference type="InterPro" id="IPR000030">
    <property type="entry name" value="PPE_dom"/>
</dbReference>
<dbReference type="Gene3D" id="1.20.1260.20">
    <property type="entry name" value="PPE superfamily"/>
    <property type="match status" value="1"/>
</dbReference>
<dbReference type="InterPro" id="IPR038332">
    <property type="entry name" value="PPE_sf"/>
</dbReference>
<dbReference type="Proteomes" id="UP000242320">
    <property type="component" value="Unassembled WGS sequence"/>
</dbReference>
<evidence type="ECO:0000313" key="4">
    <source>
        <dbReference type="EMBL" id="OSC27750.1"/>
    </source>
</evidence>
<dbReference type="EMBL" id="NCXM01000012">
    <property type="protein sequence ID" value="OSC27750.1"/>
    <property type="molecule type" value="Genomic_DNA"/>
</dbReference>
<organism evidence="4 5">
    <name type="scientific">Mycolicibacterium vulneris</name>
    <dbReference type="NCBI Taxonomy" id="547163"/>
    <lineage>
        <taxon>Bacteria</taxon>
        <taxon>Bacillati</taxon>
        <taxon>Actinomycetota</taxon>
        <taxon>Actinomycetes</taxon>
        <taxon>Mycobacteriales</taxon>
        <taxon>Mycobacteriaceae</taxon>
        <taxon>Mycolicibacterium</taxon>
    </lineage>
</organism>
<sequence>MEFGALPPEVNSGRMYAGPGSGPMLAAAEAWETIAAELHSAASSYESVVSGLTAGPWLGPSSATMAAAAGSYLAWMSSTAAQAEQTAGQARAAAAAYETAFAATVPPPVVAANRSQLATLVATNLLGQNTPAIAATEAQYSEMWAQDAVAMYGYAGSAAAATQLTPFSPAQQNTNSGGQAGQAGAVTQAGELAAGNTQGAVSNASLSSLPDGLTGATSALGVSTPLDLLDLGADGIAYGLDAPMAPLGAISLPIDLVGAQTGIHTDDIVSGWDAAGTSPEAMVRSVTPAAPATTANVVSRAVSAGVGEANTVGALSVPPTWTAATPAVRPIALALPAAPAGIAQQAMTPSLGSSFGEMAMAGTAGRAIRDGFGPRVREPRDANRVEVRAVSAAAPRVGDEEASGENEPRTVVTGIAAEIREFARLRDEGLISDEQYAEQRDRLLGL</sequence>